<dbReference type="AlphaFoldDB" id="A0A318LBY1"/>
<dbReference type="OrthoDB" id="4828421at2"/>
<reference evidence="1 2" key="1">
    <citation type="submission" date="2016-07" db="EMBL/GenBank/DDBJ databases">
        <title>Draft genome sequence of Prauserella sp. YIM 121212, isolated from alkaline soil.</title>
        <authorList>
            <person name="Ruckert C."/>
            <person name="Albersmeier A."/>
            <person name="Jiang C.-L."/>
            <person name="Jiang Y."/>
            <person name="Kalinowski J."/>
            <person name="Schneider O."/>
            <person name="Winkler A."/>
            <person name="Zotchev S.B."/>
        </authorList>
    </citation>
    <scope>NUCLEOTIDE SEQUENCE [LARGE SCALE GENOMIC DNA]</scope>
    <source>
        <strain evidence="1 2">YIM 121212</strain>
    </source>
</reference>
<gene>
    <name evidence="1" type="ORF">BA062_32105</name>
</gene>
<keyword evidence="2" id="KW-1185">Reference proteome</keyword>
<evidence type="ECO:0000313" key="1">
    <source>
        <dbReference type="EMBL" id="PXY21555.1"/>
    </source>
</evidence>
<organism evidence="1 2">
    <name type="scientific">Prauserella flavalba</name>
    <dbReference type="NCBI Taxonomy" id="1477506"/>
    <lineage>
        <taxon>Bacteria</taxon>
        <taxon>Bacillati</taxon>
        <taxon>Actinomycetota</taxon>
        <taxon>Actinomycetes</taxon>
        <taxon>Pseudonocardiales</taxon>
        <taxon>Pseudonocardiaceae</taxon>
        <taxon>Prauserella</taxon>
    </lineage>
</organism>
<evidence type="ECO:0000313" key="2">
    <source>
        <dbReference type="Proteomes" id="UP000247892"/>
    </source>
</evidence>
<accession>A0A318LBY1</accession>
<protein>
    <submittedName>
        <fullName evidence="1">Uncharacterized protein</fullName>
    </submittedName>
</protein>
<dbReference type="EMBL" id="MASU01000015">
    <property type="protein sequence ID" value="PXY21555.1"/>
    <property type="molecule type" value="Genomic_DNA"/>
</dbReference>
<dbReference type="Proteomes" id="UP000247892">
    <property type="component" value="Unassembled WGS sequence"/>
</dbReference>
<proteinExistence type="predicted"/>
<comment type="caution">
    <text evidence="1">The sequence shown here is derived from an EMBL/GenBank/DDBJ whole genome shotgun (WGS) entry which is preliminary data.</text>
</comment>
<sequence>MARRTASVSPARYELRVSGRMSELAQDAVWDFGALTVVPASPETIIYGRIIDAAQLHGLLALLEDLGLHIVSVHRLPPPDEEAREPDPAG</sequence>
<name>A0A318LBY1_9PSEU</name>